<dbReference type="GO" id="GO:0006013">
    <property type="term" value="P:mannose metabolic process"/>
    <property type="evidence" value="ECO:0007669"/>
    <property type="project" value="InterPro"/>
</dbReference>
<accession>A0A2M7FZL7</accession>
<keyword evidence="2" id="KW-0479">Metal-binding</keyword>
<keyword evidence="4" id="KW-0326">Glycosidase</keyword>
<dbReference type="InterPro" id="IPR015341">
    <property type="entry name" value="Glyco_hydro_38_cen"/>
</dbReference>
<dbReference type="GO" id="GO:0009313">
    <property type="term" value="P:oligosaccharide catabolic process"/>
    <property type="evidence" value="ECO:0007669"/>
    <property type="project" value="TreeGrafter"/>
</dbReference>
<dbReference type="PANTHER" id="PTHR46017:SF2">
    <property type="entry name" value="MANNOSYLGLYCERATE HYDROLASE"/>
    <property type="match status" value="1"/>
</dbReference>
<dbReference type="AlphaFoldDB" id="A0A2M7FZL7"/>
<dbReference type="GO" id="GO:0046872">
    <property type="term" value="F:metal ion binding"/>
    <property type="evidence" value="ECO:0007669"/>
    <property type="project" value="UniProtKB-KW"/>
</dbReference>
<dbReference type="GO" id="GO:0030246">
    <property type="term" value="F:carbohydrate binding"/>
    <property type="evidence" value="ECO:0007669"/>
    <property type="project" value="InterPro"/>
</dbReference>
<evidence type="ECO:0000256" key="4">
    <source>
        <dbReference type="ARBA" id="ARBA00023295"/>
    </source>
</evidence>
<dbReference type="InterPro" id="IPR041147">
    <property type="entry name" value="GH38_C"/>
</dbReference>
<dbReference type="GO" id="GO:0004559">
    <property type="term" value="F:alpha-mannosidase activity"/>
    <property type="evidence" value="ECO:0007669"/>
    <property type="project" value="InterPro"/>
</dbReference>
<dbReference type="Pfam" id="PF01074">
    <property type="entry name" value="Glyco_hydro_38N"/>
    <property type="match status" value="1"/>
</dbReference>
<dbReference type="PANTHER" id="PTHR46017">
    <property type="entry name" value="ALPHA-MANNOSIDASE 2C1"/>
    <property type="match status" value="1"/>
</dbReference>
<dbReference type="InterPro" id="IPR027291">
    <property type="entry name" value="Glyco_hydro_38_N_sf"/>
</dbReference>
<dbReference type="SUPFAM" id="SSF88688">
    <property type="entry name" value="Families 57/38 glycoside transferase middle domain"/>
    <property type="match status" value="1"/>
</dbReference>
<evidence type="ECO:0000256" key="1">
    <source>
        <dbReference type="ARBA" id="ARBA00009792"/>
    </source>
</evidence>
<reference evidence="6 7" key="1">
    <citation type="submission" date="2017-09" db="EMBL/GenBank/DDBJ databases">
        <title>Depth-based differentiation of microbial function through sediment-hosted aquifers and enrichment of novel symbionts in the deep terrestrial subsurface.</title>
        <authorList>
            <person name="Probst A.J."/>
            <person name="Ladd B."/>
            <person name="Jarett J.K."/>
            <person name="Geller-Mcgrath D.E."/>
            <person name="Sieber C.M."/>
            <person name="Emerson J.B."/>
            <person name="Anantharaman K."/>
            <person name="Thomas B.C."/>
            <person name="Malmstrom R."/>
            <person name="Stieglmeier M."/>
            <person name="Klingl A."/>
            <person name="Woyke T."/>
            <person name="Ryan C.M."/>
            <person name="Banfield J.F."/>
        </authorList>
    </citation>
    <scope>NUCLEOTIDE SEQUENCE [LARGE SCALE GENOMIC DNA]</scope>
    <source>
        <strain evidence="6">CG17_big_fil_post_rev_8_21_14_2_50_48_46</strain>
    </source>
</reference>
<dbReference type="InterPro" id="IPR011682">
    <property type="entry name" value="Glyco_hydro_38_C"/>
</dbReference>
<comment type="similarity">
    <text evidence="1">Belongs to the glycosyl hydrolase 38 family.</text>
</comment>
<dbReference type="Pfam" id="PF17677">
    <property type="entry name" value="Glyco_hydro38C2"/>
    <property type="match status" value="1"/>
</dbReference>
<dbReference type="Gene3D" id="1.20.1270.50">
    <property type="entry name" value="Glycoside hydrolase family 38, central domain"/>
    <property type="match status" value="1"/>
</dbReference>
<protein>
    <recommendedName>
        <fullName evidence="5">Glycoside hydrolase family 38 central domain-containing protein</fullName>
    </recommendedName>
</protein>
<dbReference type="Pfam" id="PF09261">
    <property type="entry name" value="Alpha-mann_mid"/>
    <property type="match status" value="1"/>
</dbReference>
<dbReference type="Gene3D" id="3.20.110.10">
    <property type="entry name" value="Glycoside hydrolase 38, N terminal domain"/>
    <property type="match status" value="1"/>
</dbReference>
<dbReference type="InterPro" id="IPR037094">
    <property type="entry name" value="Glyco_hydro_38_cen_sf"/>
</dbReference>
<dbReference type="InterPro" id="IPR028995">
    <property type="entry name" value="Glyco_hydro_57/38_cen_sf"/>
</dbReference>
<dbReference type="Proteomes" id="UP000231019">
    <property type="component" value="Unassembled WGS sequence"/>
</dbReference>
<sequence>MNKQVYLYLHTHWDREWYRSFESYRFRLCQVVRALLDTLEQDPQRVFMLDGQTAVVEDFLEVYPQEEARLMRMIASGQLEVGPWYVLPDEFLVSGEALIRNLLLGREQSQAWGQKTAFGYLPDMFGHLAQMPQLLKKSGLEPAILWRGVRPSRNIFFWSALDGSSLTTLHLTKGYYMDAFHTTPFPEESFKNFLKGIEDATPVPAPLLMPVGGDHLGLPLNFEADLEAFNSAQSWYTLKPASIGTYLKELEKFNFSIETVHGELRNCESAYILPGVLSTRRYLKQFNDRIQNLLTTEVEPLLLWNWLKNSPSDPAAVLKQAWKHLLKNHPHDSICGCSIDEVHQDMLPRFRAAESLGQELKNSALNELVQTSLCGEKGEYLHLINAGPVDYQGCLAVSLEFPAEMEMQSFSLLDPTGNPLVYEILERVKAEKFVAEPDILPHWEEIVRYECLLTADIPAFSSRVIKINPHQTALPLPGMRKSAEPCAIENAWCRVRLDSEKGQLQFYRQENHTWIRVLEGHLFVDEGDAGDSYTFSPPQDNPRQTLHIQEFQVEKQGLSQTLHITYFGFLPAQLREDRQSRSGVNVPCKIQTRIRLYANDPGLYFTSWVQNQARDHRLRLLFKSQLGPIRCWSSTAFGALERQMSPPRALDVLPGKERPADTFPFDDWIHIHGPEDLGYVVHTEGLHEAELMSWEGKPTLALTFLRAVGWLSRDDLRTRGGGAGPRMKTPEAQCLGEHRYDYRLALSGNSRKAALKQVFQWQHPPLVTQGQRESELPGLFRIKTEGIALSCLKKAEHEQAIIFRLVNLLEHPVKLAFEILFKFDSVVLTDPLETQELTEGLSISDQAVEILTQPFEILTFKILPQSVE</sequence>
<gene>
    <name evidence="6" type="ORF">COW36_20225</name>
</gene>
<evidence type="ECO:0000313" key="6">
    <source>
        <dbReference type="EMBL" id="PIW14735.1"/>
    </source>
</evidence>
<evidence type="ECO:0000259" key="5">
    <source>
        <dbReference type="SMART" id="SM00872"/>
    </source>
</evidence>
<evidence type="ECO:0000313" key="7">
    <source>
        <dbReference type="Proteomes" id="UP000231019"/>
    </source>
</evidence>
<dbReference type="InterPro" id="IPR000602">
    <property type="entry name" value="Glyco_hydro_38_N"/>
</dbReference>
<dbReference type="SUPFAM" id="SSF74650">
    <property type="entry name" value="Galactose mutarotase-like"/>
    <property type="match status" value="1"/>
</dbReference>
<dbReference type="Pfam" id="PF07748">
    <property type="entry name" value="Glyco_hydro_38C"/>
    <property type="match status" value="1"/>
</dbReference>
<dbReference type="EMBL" id="PFFQ01000056">
    <property type="protein sequence ID" value="PIW14735.1"/>
    <property type="molecule type" value="Genomic_DNA"/>
</dbReference>
<feature type="domain" description="Glycoside hydrolase family 38 central" evidence="5">
    <location>
        <begin position="276"/>
        <end position="350"/>
    </location>
</feature>
<dbReference type="SMART" id="SM00872">
    <property type="entry name" value="Alpha-mann_mid"/>
    <property type="match status" value="1"/>
</dbReference>
<evidence type="ECO:0000256" key="2">
    <source>
        <dbReference type="ARBA" id="ARBA00022723"/>
    </source>
</evidence>
<dbReference type="InterPro" id="IPR011013">
    <property type="entry name" value="Gal_mutarotase_sf_dom"/>
</dbReference>
<keyword evidence="3" id="KW-0378">Hydrolase</keyword>
<dbReference type="InterPro" id="IPR011330">
    <property type="entry name" value="Glyco_hydro/deAcase_b/a-brl"/>
</dbReference>
<organism evidence="6 7">
    <name type="scientific">bacterium (Candidatus Blackallbacteria) CG17_big_fil_post_rev_8_21_14_2_50_48_46</name>
    <dbReference type="NCBI Taxonomy" id="2014261"/>
    <lineage>
        <taxon>Bacteria</taxon>
        <taxon>Candidatus Blackallbacteria</taxon>
    </lineage>
</organism>
<dbReference type="Gene3D" id="2.60.40.2220">
    <property type="match status" value="1"/>
</dbReference>
<evidence type="ECO:0000256" key="3">
    <source>
        <dbReference type="ARBA" id="ARBA00022801"/>
    </source>
</evidence>
<dbReference type="SUPFAM" id="SSF88713">
    <property type="entry name" value="Glycoside hydrolase/deacetylase"/>
    <property type="match status" value="1"/>
</dbReference>
<name>A0A2M7FZL7_9BACT</name>
<dbReference type="Gene3D" id="2.70.98.30">
    <property type="entry name" value="Golgi alpha-mannosidase II, domain 4"/>
    <property type="match status" value="1"/>
</dbReference>
<proteinExistence type="inferred from homology"/>
<comment type="caution">
    <text evidence="6">The sequence shown here is derived from an EMBL/GenBank/DDBJ whole genome shotgun (WGS) entry which is preliminary data.</text>
</comment>